<dbReference type="EMBL" id="CP150096">
    <property type="protein sequence ID" value="WZN48108.1"/>
    <property type="molecule type" value="Genomic_DNA"/>
</dbReference>
<name>A0ABZ2Z956_9BACT</name>
<evidence type="ECO:0000313" key="3">
    <source>
        <dbReference type="Proteomes" id="UP001449657"/>
    </source>
</evidence>
<keyword evidence="2" id="KW-0378">Hydrolase</keyword>
<protein>
    <submittedName>
        <fullName evidence="2">Alpha/beta fold hydrolase</fullName>
    </submittedName>
</protein>
<keyword evidence="3" id="KW-1185">Reference proteome</keyword>
<accession>A0ABZ2Z956</accession>
<sequence length="313" mass="34974">MQRNRFWKRLAWTVAVLFLLLNLFCAWHAWKFTHFTHTTAPRTNPNRLSTLGKLKTVVLGVDNPRPVNNSVPSVPYETITLHSDFPLEAWLVRVPRARGTVVLFHGYSGKKSSMIDRAMIIRDMGFNTLLVDFRGSGGSGGNYTTVGFQEGRDVKAAYDYLRKSGEKNIWLLGTSLGAAAVLKAVKDGGVEPRGLILEAPFATLYEATCARFRAVGAPEVPLAGLVVFWGGAIHGFWGFGHRPMTDARSAKMPAMVIYGEKDERVGRWEIDAVFKNLGGEKRLVTFPEAGHVNFLSRYRPEWTAALREFMKVE</sequence>
<dbReference type="Proteomes" id="UP001449657">
    <property type="component" value="Chromosome"/>
</dbReference>
<dbReference type="Gene3D" id="3.40.50.1820">
    <property type="entry name" value="alpha/beta hydrolase"/>
    <property type="match status" value="1"/>
</dbReference>
<dbReference type="SUPFAM" id="SSF53474">
    <property type="entry name" value="alpha/beta-Hydrolases"/>
    <property type="match status" value="1"/>
</dbReference>
<proteinExistence type="predicted"/>
<dbReference type="InterPro" id="IPR029058">
    <property type="entry name" value="AB_hydrolase_fold"/>
</dbReference>
<evidence type="ECO:0000259" key="1">
    <source>
        <dbReference type="Pfam" id="PF12146"/>
    </source>
</evidence>
<dbReference type="InterPro" id="IPR022742">
    <property type="entry name" value="Hydrolase_4"/>
</dbReference>
<dbReference type="Pfam" id="PF12146">
    <property type="entry name" value="Hydrolase_4"/>
    <property type="match status" value="1"/>
</dbReference>
<dbReference type="RefSeq" id="WP_341842708.1">
    <property type="nucleotide sequence ID" value="NZ_CP149792.1"/>
</dbReference>
<dbReference type="PANTHER" id="PTHR12277:SF79">
    <property type="entry name" value="XAA-PRO DIPEPTIDYL-PEPTIDASE-RELATED"/>
    <property type="match status" value="1"/>
</dbReference>
<dbReference type="PANTHER" id="PTHR12277">
    <property type="entry name" value="ALPHA/BETA HYDROLASE DOMAIN-CONTAINING PROTEIN"/>
    <property type="match status" value="1"/>
</dbReference>
<reference evidence="2 3" key="1">
    <citation type="submission" date="2024-03" db="EMBL/GenBank/DDBJ databases">
        <title>Chitinophaga caseinilytica sp. nov., a casein hydrolysing bacterium isolated from forest soil.</title>
        <authorList>
            <person name="Lee D.S."/>
            <person name="Han D.M."/>
            <person name="Baek J.H."/>
            <person name="Choi D.G."/>
            <person name="Jeon J.H."/>
            <person name="Jeon C.O."/>
        </authorList>
    </citation>
    <scope>NUCLEOTIDE SEQUENCE [LARGE SCALE GENOMIC DNA]</scope>
    <source>
        <strain evidence="2 3">KACC 19118</strain>
    </source>
</reference>
<organism evidence="2 3">
    <name type="scientific">Chitinophaga caseinilytica</name>
    <dbReference type="NCBI Taxonomy" id="2267521"/>
    <lineage>
        <taxon>Bacteria</taxon>
        <taxon>Pseudomonadati</taxon>
        <taxon>Bacteroidota</taxon>
        <taxon>Chitinophagia</taxon>
        <taxon>Chitinophagales</taxon>
        <taxon>Chitinophagaceae</taxon>
        <taxon>Chitinophaga</taxon>
    </lineage>
</organism>
<feature type="domain" description="Serine aminopeptidase S33" evidence="1">
    <location>
        <begin position="96"/>
        <end position="204"/>
    </location>
</feature>
<evidence type="ECO:0000313" key="2">
    <source>
        <dbReference type="EMBL" id="WZN48108.1"/>
    </source>
</evidence>
<gene>
    <name evidence="2" type="ORF">WJU22_07965</name>
</gene>
<dbReference type="GO" id="GO:0016787">
    <property type="term" value="F:hydrolase activity"/>
    <property type="evidence" value="ECO:0007669"/>
    <property type="project" value="UniProtKB-KW"/>
</dbReference>